<dbReference type="EMBL" id="VSSQ01021584">
    <property type="protein sequence ID" value="MPM67259.1"/>
    <property type="molecule type" value="Genomic_DNA"/>
</dbReference>
<evidence type="ECO:0000313" key="1">
    <source>
        <dbReference type="EMBL" id="MPM67259.1"/>
    </source>
</evidence>
<proteinExistence type="predicted"/>
<dbReference type="AlphaFoldDB" id="A0A645BP57"/>
<name>A0A645BP57_9ZZZZ</name>
<reference evidence="1" key="1">
    <citation type="submission" date="2019-08" db="EMBL/GenBank/DDBJ databases">
        <authorList>
            <person name="Kucharzyk K."/>
            <person name="Murdoch R.W."/>
            <person name="Higgins S."/>
            <person name="Loffler F."/>
        </authorList>
    </citation>
    <scope>NUCLEOTIDE SEQUENCE</scope>
</reference>
<comment type="caution">
    <text evidence="1">The sequence shown here is derived from an EMBL/GenBank/DDBJ whole genome shotgun (WGS) entry which is preliminary data.</text>
</comment>
<organism evidence="1">
    <name type="scientific">bioreactor metagenome</name>
    <dbReference type="NCBI Taxonomy" id="1076179"/>
    <lineage>
        <taxon>unclassified sequences</taxon>
        <taxon>metagenomes</taxon>
        <taxon>ecological metagenomes</taxon>
    </lineage>
</organism>
<accession>A0A645BP57</accession>
<gene>
    <name evidence="1" type="ORF">SDC9_114181</name>
</gene>
<protein>
    <submittedName>
        <fullName evidence="1">Uncharacterized protein</fullName>
    </submittedName>
</protein>
<sequence length="194" mass="21481">MREELLPVVTLELECRDIPNISADLVPQDGVLHLPAARGVIRHGETELMQEAEPLRALGAAGERYSAVSHAYLDRTGNMVEWHNPADRIEWEACFTEPGIYRIEAVTVSRVHGGSWKTGQKVELTIGDAIFATTLHGVPEENPGECYVRGSAEVGEIPLEAPMRRKISLRMLECPERSALTMALAELRLTRVTT</sequence>